<keyword evidence="1" id="KW-0472">Membrane</keyword>
<proteinExistence type="predicted"/>
<dbReference type="EMBL" id="OX458932">
    <property type="protein sequence ID" value="CAI9085614.1"/>
    <property type="molecule type" value="Genomic_DNA"/>
</dbReference>
<evidence type="ECO:0000313" key="2">
    <source>
        <dbReference type="EMBL" id="CAI9085614.1"/>
    </source>
</evidence>
<evidence type="ECO:0000256" key="1">
    <source>
        <dbReference type="SAM" id="Phobius"/>
    </source>
</evidence>
<sequence length="51" mass="5906">MSEAQLKPGQQQIAPEKKIPPPVGTLFVLILYLAILVGMWLFMFFEMVERR</sequence>
<feature type="transmembrane region" description="Helical" evidence="1">
    <location>
        <begin position="26"/>
        <end position="45"/>
    </location>
</feature>
<name>A0ABN8XGF6_9BACT</name>
<keyword evidence="1" id="KW-0812">Transmembrane</keyword>
<evidence type="ECO:0000313" key="3">
    <source>
        <dbReference type="Proteomes" id="UP001161497"/>
    </source>
</evidence>
<accession>A0ABN8XGF6</accession>
<keyword evidence="3" id="KW-1185">Reference proteome</keyword>
<reference evidence="2" key="1">
    <citation type="submission" date="2023-03" db="EMBL/GenBank/DDBJ databases">
        <authorList>
            <person name="Cremers G."/>
            <person name="Picone N."/>
        </authorList>
    </citation>
    <scope>NUCLEOTIDE SEQUENCE</scope>
    <source>
        <strain evidence="2">Sample_alias</strain>
    </source>
</reference>
<dbReference type="Proteomes" id="UP001161497">
    <property type="component" value="Chromosome"/>
</dbReference>
<keyword evidence="1" id="KW-1133">Transmembrane helix</keyword>
<dbReference type="RefSeq" id="WP_009058676.1">
    <property type="nucleotide sequence ID" value="NZ_JAHXRZ010000008.1"/>
</dbReference>
<protein>
    <submittedName>
        <fullName evidence="2">Uncharacterized protein</fullName>
    </submittedName>
</protein>
<gene>
    <name evidence="2" type="ORF">MFUM_1258</name>
</gene>
<organism evidence="2 3">
    <name type="scientific">Candidatus Methylacidiphilum fumarolicum</name>
    <dbReference type="NCBI Taxonomy" id="591154"/>
    <lineage>
        <taxon>Bacteria</taxon>
        <taxon>Pseudomonadati</taxon>
        <taxon>Verrucomicrobiota</taxon>
        <taxon>Methylacidiphilae</taxon>
        <taxon>Methylacidiphilales</taxon>
        <taxon>Methylacidiphilaceae</taxon>
        <taxon>Methylacidiphilum (ex Ratnadevi et al. 2023)</taxon>
    </lineage>
</organism>